<reference evidence="2" key="1">
    <citation type="submission" date="2019-07" db="EMBL/GenBank/DDBJ databases">
        <title>De Novo Assembly of kiwifruit Actinidia rufa.</title>
        <authorList>
            <person name="Sugita-Konishi S."/>
            <person name="Sato K."/>
            <person name="Mori E."/>
            <person name="Abe Y."/>
            <person name="Kisaki G."/>
            <person name="Hamano K."/>
            <person name="Suezawa K."/>
            <person name="Otani M."/>
            <person name="Fukuda T."/>
            <person name="Manabe T."/>
            <person name="Gomi K."/>
            <person name="Tabuchi M."/>
            <person name="Akimitsu K."/>
            <person name="Kataoka I."/>
        </authorList>
    </citation>
    <scope>NUCLEOTIDE SEQUENCE [LARGE SCALE GENOMIC DNA]</scope>
    <source>
        <strain evidence="2">cv. Fuchu</strain>
    </source>
</reference>
<comment type="caution">
    <text evidence="1">The sequence shown here is derived from an EMBL/GenBank/DDBJ whole genome shotgun (WGS) entry which is preliminary data.</text>
</comment>
<dbReference type="Proteomes" id="UP000585474">
    <property type="component" value="Unassembled WGS sequence"/>
</dbReference>
<sequence length="89" mass="9219">MCDSSGGGCDSEDIGGGCVSGTIQVLGLYTVVAIQRTGPWTAVEGCTTVESLSMLVAMVEGLGLGLGFGARELGFGWEVEKWVLEGIFR</sequence>
<evidence type="ECO:0000313" key="1">
    <source>
        <dbReference type="EMBL" id="GFS39018.1"/>
    </source>
</evidence>
<evidence type="ECO:0000313" key="2">
    <source>
        <dbReference type="Proteomes" id="UP000585474"/>
    </source>
</evidence>
<dbReference type="EMBL" id="BJWL01000319">
    <property type="protein sequence ID" value="GFS39018.1"/>
    <property type="molecule type" value="Genomic_DNA"/>
</dbReference>
<organism evidence="1 2">
    <name type="scientific">Actinidia rufa</name>
    <dbReference type="NCBI Taxonomy" id="165716"/>
    <lineage>
        <taxon>Eukaryota</taxon>
        <taxon>Viridiplantae</taxon>
        <taxon>Streptophyta</taxon>
        <taxon>Embryophyta</taxon>
        <taxon>Tracheophyta</taxon>
        <taxon>Spermatophyta</taxon>
        <taxon>Magnoliopsida</taxon>
        <taxon>eudicotyledons</taxon>
        <taxon>Gunneridae</taxon>
        <taxon>Pentapetalae</taxon>
        <taxon>asterids</taxon>
        <taxon>Ericales</taxon>
        <taxon>Actinidiaceae</taxon>
        <taxon>Actinidia</taxon>
    </lineage>
</organism>
<dbReference type="AlphaFoldDB" id="A0A7J0DNI9"/>
<name>A0A7J0DNI9_9ERIC</name>
<proteinExistence type="predicted"/>
<keyword evidence="2" id="KW-1185">Reference proteome</keyword>
<protein>
    <submittedName>
        <fullName evidence="1">Uncharacterized protein</fullName>
    </submittedName>
</protein>
<gene>
    <name evidence="1" type="ORF">Acr_00g0060800</name>
</gene>
<accession>A0A7J0DNI9</accession>